<comment type="subcellular location">
    <subcellularLocation>
        <location evidence="1">Nucleus</location>
    </subcellularLocation>
</comment>
<feature type="domain" description="BESS" evidence="4">
    <location>
        <begin position="205"/>
        <end position="244"/>
    </location>
</feature>
<dbReference type="SMART" id="SM00595">
    <property type="entry name" value="MADF"/>
    <property type="match status" value="1"/>
</dbReference>
<evidence type="ECO:0008006" key="7">
    <source>
        <dbReference type="Google" id="ProtNLM"/>
    </source>
</evidence>
<dbReference type="PANTHER" id="PTHR12243">
    <property type="entry name" value="MADF DOMAIN TRANSCRIPTION FACTOR"/>
    <property type="match status" value="1"/>
</dbReference>
<dbReference type="PROSITE" id="PS51029">
    <property type="entry name" value="MADF"/>
    <property type="match status" value="1"/>
</dbReference>
<dbReference type="PANTHER" id="PTHR12243:SF69">
    <property type="entry name" value="SI:CH73-59F11.3"/>
    <property type="match status" value="1"/>
</dbReference>
<evidence type="ECO:0000259" key="3">
    <source>
        <dbReference type="PROSITE" id="PS51029"/>
    </source>
</evidence>
<evidence type="ECO:0000313" key="6">
    <source>
        <dbReference type="Proteomes" id="UP001516400"/>
    </source>
</evidence>
<dbReference type="PROSITE" id="PS51031">
    <property type="entry name" value="BESS"/>
    <property type="match status" value="1"/>
</dbReference>
<keyword evidence="1" id="KW-0539">Nucleus</keyword>
<dbReference type="InterPro" id="IPR039353">
    <property type="entry name" value="TF_Adf1"/>
</dbReference>
<feature type="compositionally biased region" description="Basic and acidic residues" evidence="2">
    <location>
        <begin position="122"/>
        <end position="133"/>
    </location>
</feature>
<proteinExistence type="predicted"/>
<keyword evidence="6" id="KW-1185">Reference proteome</keyword>
<evidence type="ECO:0000256" key="2">
    <source>
        <dbReference type="SAM" id="MobiDB-lite"/>
    </source>
</evidence>
<evidence type="ECO:0000313" key="5">
    <source>
        <dbReference type="EMBL" id="KAL3285529.1"/>
    </source>
</evidence>
<dbReference type="AlphaFoldDB" id="A0ABD2P3H3"/>
<feature type="domain" description="MADF" evidence="3">
    <location>
        <begin position="12"/>
        <end position="114"/>
    </location>
</feature>
<dbReference type="EMBL" id="JABFTP020000185">
    <property type="protein sequence ID" value="KAL3285529.1"/>
    <property type="molecule type" value="Genomic_DNA"/>
</dbReference>
<dbReference type="InterPro" id="IPR004210">
    <property type="entry name" value="BESS_motif"/>
</dbReference>
<reference evidence="5 6" key="1">
    <citation type="journal article" date="2021" name="BMC Biol.">
        <title>Horizontally acquired antibacterial genes associated with adaptive radiation of ladybird beetles.</title>
        <authorList>
            <person name="Li H.S."/>
            <person name="Tang X.F."/>
            <person name="Huang Y.H."/>
            <person name="Xu Z.Y."/>
            <person name="Chen M.L."/>
            <person name="Du X.Y."/>
            <person name="Qiu B.Y."/>
            <person name="Chen P.T."/>
            <person name="Zhang W."/>
            <person name="Slipinski A."/>
            <person name="Escalona H.E."/>
            <person name="Waterhouse R.M."/>
            <person name="Zwick A."/>
            <person name="Pang H."/>
        </authorList>
    </citation>
    <scope>NUCLEOTIDE SEQUENCE [LARGE SCALE GENOMIC DNA]</scope>
    <source>
        <strain evidence="5">SYSU2018</strain>
    </source>
</reference>
<gene>
    <name evidence="5" type="ORF">HHI36_000060</name>
</gene>
<feature type="region of interest" description="Disordered" evidence="2">
    <location>
        <begin position="117"/>
        <end position="142"/>
    </location>
</feature>
<accession>A0ABD2P3H3</accession>
<name>A0ABD2P3H3_9CUCU</name>
<dbReference type="InterPro" id="IPR006578">
    <property type="entry name" value="MADF-dom"/>
</dbReference>
<dbReference type="GO" id="GO:0005634">
    <property type="term" value="C:nucleus"/>
    <property type="evidence" value="ECO:0007669"/>
    <property type="project" value="UniProtKB-SubCell"/>
</dbReference>
<evidence type="ECO:0000256" key="1">
    <source>
        <dbReference type="PROSITE-ProRule" id="PRU00371"/>
    </source>
</evidence>
<organism evidence="5 6">
    <name type="scientific">Cryptolaemus montrouzieri</name>
    <dbReference type="NCBI Taxonomy" id="559131"/>
    <lineage>
        <taxon>Eukaryota</taxon>
        <taxon>Metazoa</taxon>
        <taxon>Ecdysozoa</taxon>
        <taxon>Arthropoda</taxon>
        <taxon>Hexapoda</taxon>
        <taxon>Insecta</taxon>
        <taxon>Pterygota</taxon>
        <taxon>Neoptera</taxon>
        <taxon>Endopterygota</taxon>
        <taxon>Coleoptera</taxon>
        <taxon>Polyphaga</taxon>
        <taxon>Cucujiformia</taxon>
        <taxon>Coccinelloidea</taxon>
        <taxon>Coccinellidae</taxon>
        <taxon>Scymninae</taxon>
        <taxon>Scymnini</taxon>
        <taxon>Cryptolaemus</taxon>
    </lineage>
</organism>
<dbReference type="Proteomes" id="UP001516400">
    <property type="component" value="Unassembled WGS sequence"/>
</dbReference>
<protein>
    <recommendedName>
        <fullName evidence="7">Transcription factor Adf-1</fullName>
    </recommendedName>
</protein>
<dbReference type="Pfam" id="PF10545">
    <property type="entry name" value="MADF_DNA_bdg"/>
    <property type="match status" value="1"/>
</dbReference>
<sequence>MYKTVKTIDPALLIEEVKKRPLLYDSRVGVVSTELRRSTWFEVSEIFIQNFQFMSPVEKENISREMQSKWKALRDSYRRTIRIEERDRRLGVHPSRRSKYYYFDQLNFLADHCGPKRGRSGCKSENENSDHQDSNGSYTLEHEDSNNGFVPYHFIPVETEVSMPSDEPQMKRIRLEDHKCDINERLVKVLEEMAAIQRDEKADNPMGNKSFLLSLLPFMEKLTNEQNLQVRVHFMNVLQNYNNVKVTPKRNKNS</sequence>
<dbReference type="Pfam" id="PF02944">
    <property type="entry name" value="BESS"/>
    <property type="match status" value="1"/>
</dbReference>
<evidence type="ECO:0000259" key="4">
    <source>
        <dbReference type="PROSITE" id="PS51031"/>
    </source>
</evidence>
<comment type="caution">
    <text evidence="5">The sequence shown here is derived from an EMBL/GenBank/DDBJ whole genome shotgun (WGS) entry which is preliminary data.</text>
</comment>